<evidence type="ECO:0000256" key="15">
    <source>
        <dbReference type="ARBA" id="ARBA00023180"/>
    </source>
</evidence>
<keyword evidence="4" id="KW-1169">Fusion of virus membrane with host cell membrane</keyword>
<feature type="compositionally biased region" description="Acidic residues" evidence="17">
    <location>
        <begin position="479"/>
        <end position="488"/>
    </location>
</feature>
<keyword evidence="3" id="KW-1032">Host cell membrane</keyword>
<comment type="subcellular location">
    <subcellularLocation>
        <location evidence="1">Virion membrane</location>
        <topology evidence="1">Single-pass type I membrane protein</topology>
    </subcellularLocation>
</comment>
<dbReference type="HAMAP" id="MF_04033">
    <property type="entry name" value="HSV_GH"/>
    <property type="match status" value="1"/>
</dbReference>
<keyword evidence="15" id="KW-0325">Glycoprotein</keyword>
<evidence type="ECO:0000256" key="4">
    <source>
        <dbReference type="ARBA" id="ARBA00022521"/>
    </source>
</evidence>
<evidence type="ECO:0000313" key="20">
    <source>
        <dbReference type="EMBL" id="AEM64091.1"/>
    </source>
</evidence>
<sequence length="688" mass="72106">MPASSVRLPLRLLTLAGLLALAGAAALARGAPQGGPPSPQGGPAPTAAPARGPTLFVPVGDGSAWFVFQLGGLGALNDTRIRGHLLGRYLVSYQVVPPPVSAWYFVQRPRERPRLSGPPSGAELVAFDAPGVRRTYTTAAVWPAEVAVLADAEARCPAAVFNVTLGEAFLGLRVALRSFLPLEVIISAERMRMIAPPALGADLEPPGPPAGRFHVYTLGFLSDGAMHQTMRDVAAYVHESDDYLAQLSAAHAAALAAVVQPGPYYFYRAAVRLGVAAFVFSEAARRDRRASAPALLRVESDARLLSRLLMRAAGCPAGFAGLFDGRAERVPVAPADQLRAAWTFGEDPAPRLDLARATVAEAYRRSVRGKPFDQQALFFAVALLLRAGGPGDARETLLRTTAMCTAERAAAAAELTRAALSPTAAWNEPFSLLDVLSPCAVSLRRDLGGDATLANLGAAARLALAPAGAPGAAAATDGGAEEEEEEEDPVARAAPEIPAEALLALPLRGGASFVFTRRRPDCGPAYTLGGVDIANPLVLALVSNDSAACDYTDRMPESQHLPATDNPSVCVYCDCVFVRYSSAGTILETVLIESKDMEEQLMAGANSTIPSFNPTLHGGDVKALMLFPNGTVVDLLSFTSTRLAPVSPAYVVASVVGAAITVGILYALFKMLCSFSSEGYSRLINARS</sequence>
<keyword evidence="13" id="KW-1039">Host endosome</keyword>
<gene>
    <name evidence="20" type="primary">UL22</name>
</gene>
<feature type="region of interest" description="Disordered" evidence="17">
    <location>
        <begin position="471"/>
        <end position="492"/>
    </location>
</feature>
<evidence type="ECO:0000256" key="16">
    <source>
        <dbReference type="ARBA" id="ARBA00023296"/>
    </source>
</evidence>
<keyword evidence="11" id="KW-0730">Sialic acid</keyword>
<dbReference type="GO" id="GO:0019064">
    <property type="term" value="P:fusion of virus membrane with host plasma membrane"/>
    <property type="evidence" value="ECO:0007669"/>
    <property type="project" value="UniProtKB-KW"/>
</dbReference>
<keyword evidence="8" id="KW-0946">Virion</keyword>
<organism evidence="20 21">
    <name type="scientific">Suid herpesvirus 1</name>
    <name type="common">SuHV-1</name>
    <name type="synonym">Pseudorabies virus</name>
    <dbReference type="NCBI Taxonomy" id="10345"/>
    <lineage>
        <taxon>Viruses</taxon>
        <taxon>Duplodnaviria</taxon>
        <taxon>Heunggongvirae</taxon>
        <taxon>Peploviricota</taxon>
        <taxon>Herviviricetes</taxon>
        <taxon>Herpesvirales</taxon>
        <taxon>Orthoherpesviridae</taxon>
        <taxon>Alphaherpesvirinae</taxon>
        <taxon>Varicellovirus</taxon>
        <taxon>Varicellovirus suidalpha1</taxon>
    </lineage>
</organism>
<dbReference type="EMBL" id="JF797219">
    <property type="protein sequence ID" value="AEM64091.1"/>
    <property type="molecule type" value="Genomic_DNA"/>
</dbReference>
<dbReference type="InterPro" id="IPR003493">
    <property type="entry name" value="Herpes_gH"/>
</dbReference>
<evidence type="ECO:0000256" key="1">
    <source>
        <dbReference type="ARBA" id="ARBA00004563"/>
    </source>
</evidence>
<evidence type="ECO:0000256" key="8">
    <source>
        <dbReference type="ARBA" id="ARBA00022844"/>
    </source>
</evidence>
<feature type="compositionally biased region" description="Low complexity" evidence="17">
    <location>
        <begin position="43"/>
        <end position="53"/>
    </location>
</feature>
<keyword evidence="16" id="KW-1160">Virus entry into host cell</keyword>
<dbReference type="Gene3D" id="2.60.40.3190">
    <property type="entry name" value="Herpesvirus glycoprotein H, C-terminal domain"/>
    <property type="match status" value="1"/>
</dbReference>
<feature type="region of interest" description="Disordered" evidence="17">
    <location>
        <begin position="29"/>
        <end position="53"/>
    </location>
</feature>
<proteinExistence type="inferred from homology"/>
<evidence type="ECO:0000256" key="12">
    <source>
        <dbReference type="ARBA" id="ARBA00022989"/>
    </source>
</evidence>
<dbReference type="Pfam" id="PF17488">
    <property type="entry name" value="Herpes_glycoH_C"/>
    <property type="match status" value="1"/>
</dbReference>
<evidence type="ECO:0000256" key="13">
    <source>
        <dbReference type="ARBA" id="ARBA00023046"/>
    </source>
</evidence>
<evidence type="ECO:0000256" key="17">
    <source>
        <dbReference type="SAM" id="MobiDB-lite"/>
    </source>
</evidence>
<evidence type="ECO:0000256" key="14">
    <source>
        <dbReference type="ARBA" id="ARBA00023136"/>
    </source>
</evidence>
<keyword evidence="6 18" id="KW-0812">Transmembrane</keyword>
<dbReference type="GO" id="GO:0046718">
    <property type="term" value="P:symbiont entry into host cell"/>
    <property type="evidence" value="ECO:0007669"/>
    <property type="project" value="UniProtKB-KW"/>
</dbReference>
<accession>G3G974</accession>
<feature type="transmembrane region" description="Helical" evidence="18">
    <location>
        <begin position="649"/>
        <end position="669"/>
    </location>
</feature>
<dbReference type="Proteomes" id="UP000154030">
    <property type="component" value="Genome"/>
</dbReference>
<keyword evidence="9" id="KW-1043">Host membrane</keyword>
<evidence type="ECO:0000313" key="21">
    <source>
        <dbReference type="Proteomes" id="UP000154030"/>
    </source>
</evidence>
<evidence type="ECO:0000256" key="7">
    <source>
        <dbReference type="ARBA" id="ARBA00022729"/>
    </source>
</evidence>
<dbReference type="GO" id="GO:0055036">
    <property type="term" value="C:virion membrane"/>
    <property type="evidence" value="ECO:0007669"/>
    <property type="project" value="UniProtKB-SubCell"/>
</dbReference>
<keyword evidence="2" id="KW-1168">Fusion of virus membrane with host membrane</keyword>
<dbReference type="InterPro" id="IPR038172">
    <property type="entry name" value="Herpes_glycoH_C_sf"/>
</dbReference>
<evidence type="ECO:0000256" key="2">
    <source>
        <dbReference type="ARBA" id="ARBA00022506"/>
    </source>
</evidence>
<dbReference type="InterPro" id="IPR035305">
    <property type="entry name" value="Herpes_glycoH_C"/>
</dbReference>
<evidence type="ECO:0000256" key="18">
    <source>
        <dbReference type="SAM" id="Phobius"/>
    </source>
</evidence>
<keyword evidence="5" id="KW-1162">Viral penetration into host cytoplasm</keyword>
<protein>
    <submittedName>
        <fullName evidence="20">GH</fullName>
    </submittedName>
</protein>
<keyword evidence="12 18" id="KW-1133">Transmembrane helix</keyword>
<dbReference type="Gene3D" id="1.20.58.1340">
    <property type="match status" value="1"/>
</dbReference>
<reference evidence="20 21" key="1">
    <citation type="journal article" date="2011" name="PLoS Pathog.">
        <title>A wide extent of inter-strain diversity in virulent and vaccine strains of alphaherpesviruses.</title>
        <authorList>
            <person name="Szpara M.L."/>
            <person name="Tafuri Y.R."/>
            <person name="Parsons L."/>
            <person name="Shamim S.R."/>
            <person name="Verstrepen K.J."/>
            <person name="Legendre M."/>
            <person name="Enquist L.W."/>
        </authorList>
    </citation>
    <scope>NUCLEOTIDE SEQUENCE [LARGE SCALE GENOMIC DNA]</scope>
    <source>
        <strain evidence="20">Becker</strain>
    </source>
</reference>
<evidence type="ECO:0000256" key="6">
    <source>
        <dbReference type="ARBA" id="ARBA00022692"/>
    </source>
</evidence>
<evidence type="ECO:0000256" key="5">
    <source>
        <dbReference type="ARBA" id="ARBA00022595"/>
    </source>
</evidence>
<dbReference type="Gene3D" id="3.30.500.50">
    <property type="match status" value="1"/>
</dbReference>
<evidence type="ECO:0000256" key="3">
    <source>
        <dbReference type="ARBA" id="ARBA00022511"/>
    </source>
</evidence>
<evidence type="ECO:0000256" key="9">
    <source>
        <dbReference type="ARBA" id="ARBA00022870"/>
    </source>
</evidence>
<evidence type="ECO:0000256" key="11">
    <source>
        <dbReference type="ARBA" id="ARBA00022981"/>
    </source>
</evidence>
<evidence type="ECO:0000259" key="19">
    <source>
        <dbReference type="Pfam" id="PF17488"/>
    </source>
</evidence>
<feature type="domain" description="Herpesvirus glycoprotein H C-terminal" evidence="19">
    <location>
        <begin position="499"/>
        <end position="635"/>
    </location>
</feature>
<name>G3G974_SUHV</name>
<keyword evidence="14 18" id="KW-0472">Membrane</keyword>
<keyword evidence="7" id="KW-0732">Signal</keyword>
<keyword evidence="10" id="KW-0261">Viral envelope protein</keyword>
<evidence type="ECO:0000256" key="10">
    <source>
        <dbReference type="ARBA" id="ARBA00022879"/>
    </source>
</evidence>
<dbReference type="GO" id="GO:0019031">
    <property type="term" value="C:viral envelope"/>
    <property type="evidence" value="ECO:0007669"/>
    <property type="project" value="UniProtKB-KW"/>
</dbReference>